<gene>
    <name evidence="1" type="ORF">ERS852411_01433</name>
</gene>
<accession>A0A174EN36</accession>
<proteinExistence type="predicted"/>
<reference evidence="1 2" key="1">
    <citation type="submission" date="2015-09" db="EMBL/GenBank/DDBJ databases">
        <authorList>
            <consortium name="Pathogen Informatics"/>
        </authorList>
    </citation>
    <scope>NUCLEOTIDE SEQUENCE [LARGE SCALE GENOMIC DNA]</scope>
    <source>
        <strain evidence="1 2">2789STDY5608854</strain>
    </source>
</reference>
<name>A0A174EN36_FLAPL</name>
<evidence type="ECO:0000313" key="2">
    <source>
        <dbReference type="Proteomes" id="UP000095746"/>
    </source>
</evidence>
<dbReference type="EMBL" id="CYZT01000081">
    <property type="protein sequence ID" value="CUO37595.1"/>
    <property type="molecule type" value="Genomic_DNA"/>
</dbReference>
<sequence length="78" mass="8802">MTKEDMIALGIPKERMKDFRTRYFADVKKAAQRMNKSSDRSTDDLKKAIAALVQVIDDPDRLHQILSYAASFHAGGDC</sequence>
<protein>
    <submittedName>
        <fullName evidence="1">Uncharacterized protein</fullName>
    </submittedName>
</protein>
<organism evidence="1 2">
    <name type="scientific">Flavonifractor plautii</name>
    <name type="common">Fusobacterium plautii</name>
    <dbReference type="NCBI Taxonomy" id="292800"/>
    <lineage>
        <taxon>Bacteria</taxon>
        <taxon>Bacillati</taxon>
        <taxon>Bacillota</taxon>
        <taxon>Clostridia</taxon>
        <taxon>Eubacteriales</taxon>
        <taxon>Oscillospiraceae</taxon>
        <taxon>Flavonifractor</taxon>
    </lineage>
</organism>
<dbReference type="RefSeq" id="WP_196059663.1">
    <property type="nucleotide sequence ID" value="NZ_JADMSX010000003.1"/>
</dbReference>
<dbReference type="Proteomes" id="UP000095746">
    <property type="component" value="Unassembled WGS sequence"/>
</dbReference>
<evidence type="ECO:0000313" key="1">
    <source>
        <dbReference type="EMBL" id="CUO37595.1"/>
    </source>
</evidence>
<dbReference type="AlphaFoldDB" id="A0A174EN36"/>